<dbReference type="AlphaFoldDB" id="A4F2C5"/>
<accession>A4F2C5</accession>
<name>A4F2C5_CAMFE</name>
<reference evidence="3" key="1">
    <citation type="journal article" date="2007" name="Microb. Pathog.">
        <title>Comparative analysis of cytolethal distending toxin (cdt) genes among Campylobacter jejuni, C. coli and C. fetus strains.</title>
        <authorList>
            <person name="Asakura M."/>
            <person name="Samosornsuk W."/>
            <person name="Taguchi M."/>
            <person name="Kobayashi K."/>
            <person name="Misawa N."/>
            <person name="Kusumoto M."/>
            <person name="Nishimura K."/>
            <person name="Matsuhisa A."/>
            <person name="Yamasaki S."/>
        </authorList>
    </citation>
    <scope>NUCLEOTIDE SEQUENCE</scope>
    <source>
        <strain evidence="3">ATCC27374</strain>
    </source>
</reference>
<evidence type="ECO:0000256" key="1">
    <source>
        <dbReference type="SAM" id="Phobius"/>
    </source>
</evidence>
<proteinExistence type="predicted"/>
<organism evidence="3">
    <name type="scientific">Campylobacter fetus</name>
    <dbReference type="NCBI Taxonomy" id="196"/>
    <lineage>
        <taxon>Bacteria</taxon>
        <taxon>Pseudomonadati</taxon>
        <taxon>Campylobacterota</taxon>
        <taxon>Epsilonproteobacteria</taxon>
        <taxon>Campylobacterales</taxon>
        <taxon>Campylobacteraceae</taxon>
        <taxon>Campylobacter</taxon>
    </lineage>
</organism>
<dbReference type="NCBIfam" id="NF011787">
    <property type="entry name" value="PRK15251.1"/>
    <property type="match status" value="1"/>
</dbReference>
<dbReference type="GO" id="GO:0003824">
    <property type="term" value="F:catalytic activity"/>
    <property type="evidence" value="ECO:0007669"/>
    <property type="project" value="InterPro"/>
</dbReference>
<dbReference type="PIRSF" id="PIRSF018539">
    <property type="entry name" value="CDT_B"/>
    <property type="match status" value="1"/>
</dbReference>
<dbReference type="PRINTS" id="PR01388">
    <property type="entry name" value="CDTOXINB"/>
</dbReference>
<feature type="transmembrane region" description="Helical" evidence="1">
    <location>
        <begin position="12"/>
        <end position="34"/>
    </location>
</feature>
<dbReference type="InterPro" id="IPR036691">
    <property type="entry name" value="Endo/exonu/phosph_ase_sf"/>
</dbReference>
<keyword evidence="1" id="KW-1133">Transmembrane helix</keyword>
<keyword evidence="1" id="KW-0472">Membrane</keyword>
<dbReference type="CDD" id="cd09081">
    <property type="entry name" value="CdtB"/>
    <property type="match status" value="1"/>
</dbReference>
<dbReference type="EMBL" id="AB274802">
    <property type="protein sequence ID" value="BAF49143.1"/>
    <property type="molecule type" value="Genomic_DNA"/>
</dbReference>
<dbReference type="InterPro" id="IPR005135">
    <property type="entry name" value="Endo/exonuclease/phosphatase"/>
</dbReference>
<dbReference type="Gene3D" id="3.60.10.10">
    <property type="entry name" value="Endonuclease/exonuclease/phosphatase"/>
    <property type="match status" value="1"/>
</dbReference>
<sequence>MVFAPAAASWKTILLGVKMRNVIMIIFIATLGFAKPEDYKIATWNLQGSSAITESKWNISVRQIISGENPADILAVQEAGNLPQTALPTGRSINQGGTIVTEHLWQLGSISRPFQVYIYYAQIDTGANRVNLAIVSRIKADEIIILPPPTVASRPLIGIRIGNDVFFNIHALANGGVDAPAIINSVFDRFRNMPNITWMILGDFNRSPESLRGTLGLETRVRVTFLAPPAPTQRSGGTLDWAIVGNSAGDLVRTTLVAVLMLANLRTHLVSDHFPVNFRKFGDN</sequence>
<protein>
    <submittedName>
        <fullName evidence="3">Cytolethal distending toxin B</fullName>
    </submittedName>
</protein>
<dbReference type="SUPFAM" id="SSF56219">
    <property type="entry name" value="DNase I-like"/>
    <property type="match status" value="1"/>
</dbReference>
<evidence type="ECO:0000313" key="3">
    <source>
        <dbReference type="EMBL" id="BAF49143.1"/>
    </source>
</evidence>
<dbReference type="Pfam" id="PF03372">
    <property type="entry name" value="Exo_endo_phos"/>
    <property type="match status" value="1"/>
</dbReference>
<keyword evidence="1" id="KW-0812">Transmembrane</keyword>
<dbReference type="InterPro" id="IPR003539">
    <property type="entry name" value="CD_toxinB"/>
</dbReference>
<gene>
    <name evidence="3" type="primary">cdtB</name>
</gene>
<feature type="domain" description="Endonuclease/exonuclease/phosphatase" evidence="2">
    <location>
        <begin position="42"/>
        <end position="273"/>
    </location>
</feature>
<evidence type="ECO:0000259" key="2">
    <source>
        <dbReference type="Pfam" id="PF03372"/>
    </source>
</evidence>